<organism evidence="3 4">
    <name type="scientific">Hanamia caeni</name>
    <dbReference type="NCBI Taxonomy" id="2294116"/>
    <lineage>
        <taxon>Bacteria</taxon>
        <taxon>Pseudomonadati</taxon>
        <taxon>Bacteroidota</taxon>
        <taxon>Chitinophagia</taxon>
        <taxon>Chitinophagales</taxon>
        <taxon>Chitinophagaceae</taxon>
        <taxon>Hanamia</taxon>
    </lineage>
</organism>
<reference evidence="3 4" key="1">
    <citation type="submission" date="2018-11" db="EMBL/GenBank/DDBJ databases">
        <title>Draft genome sequence of Ferruginibacter sp. BO-59.</title>
        <authorList>
            <person name="Im W.T."/>
        </authorList>
    </citation>
    <scope>NUCLEOTIDE SEQUENCE [LARGE SCALE GENOMIC DNA]</scope>
    <source>
        <strain evidence="3 4">BO-59</strain>
    </source>
</reference>
<dbReference type="InterPro" id="IPR010496">
    <property type="entry name" value="AL/BT2_dom"/>
</dbReference>
<dbReference type="Pfam" id="PF06439">
    <property type="entry name" value="3keto-disac_hyd"/>
    <property type="match status" value="1"/>
</dbReference>
<keyword evidence="1" id="KW-0732">Signal</keyword>
<feature type="signal peptide" evidence="1">
    <location>
        <begin position="1"/>
        <end position="23"/>
    </location>
</feature>
<evidence type="ECO:0000256" key="1">
    <source>
        <dbReference type="SAM" id="SignalP"/>
    </source>
</evidence>
<evidence type="ECO:0000259" key="2">
    <source>
        <dbReference type="Pfam" id="PF06439"/>
    </source>
</evidence>
<evidence type="ECO:0000313" key="4">
    <source>
        <dbReference type="Proteomes" id="UP000267223"/>
    </source>
</evidence>
<evidence type="ECO:0000313" key="3">
    <source>
        <dbReference type="EMBL" id="RNI37461.1"/>
    </source>
</evidence>
<comment type="caution">
    <text evidence="3">The sequence shown here is derived from an EMBL/GenBank/DDBJ whole genome shotgun (WGS) entry which is preliminary data.</text>
</comment>
<dbReference type="RefSeq" id="WP_123120303.1">
    <property type="nucleotide sequence ID" value="NZ_RJJR01000005.1"/>
</dbReference>
<name>A0A3M9NIC6_9BACT</name>
<feature type="chain" id="PRO_5017926613" evidence="1">
    <location>
        <begin position="24"/>
        <end position="317"/>
    </location>
</feature>
<feature type="domain" description="3-keto-alpha-glucoside-1,2-lyase/3-keto-2-hydroxy-glucal hydratase" evidence="2">
    <location>
        <begin position="148"/>
        <end position="313"/>
    </location>
</feature>
<accession>A0A3M9NIC6</accession>
<keyword evidence="4" id="KW-1185">Reference proteome</keyword>
<dbReference type="EMBL" id="RJJR01000005">
    <property type="protein sequence ID" value="RNI37461.1"/>
    <property type="molecule type" value="Genomic_DNA"/>
</dbReference>
<gene>
    <name evidence="3" type="ORF">EFY79_08695</name>
</gene>
<dbReference type="Gene3D" id="2.60.120.560">
    <property type="entry name" value="Exo-inulinase, domain 1"/>
    <property type="match status" value="1"/>
</dbReference>
<dbReference type="OrthoDB" id="190957at2"/>
<dbReference type="AlphaFoldDB" id="A0A3M9NIC6"/>
<dbReference type="GO" id="GO:0016787">
    <property type="term" value="F:hydrolase activity"/>
    <property type="evidence" value="ECO:0007669"/>
    <property type="project" value="InterPro"/>
</dbReference>
<dbReference type="Proteomes" id="UP000267223">
    <property type="component" value="Unassembled WGS sequence"/>
</dbReference>
<proteinExistence type="predicted"/>
<protein>
    <submittedName>
        <fullName evidence="3">DUF1080 domain-containing protein</fullName>
    </submittedName>
</protein>
<sequence length="317" mass="35186">MKKIASYFYCFFFLMFLSMTTDAKDLQSNVSDSVAIQGRWDITIDMDGQSRPSWLEIHHSGLRMLVGSFVGVVGSARPISRIFLENGKMSFSIPPQWEDFPNDLKVEGMLGGDSLSGTMTMPDGHSFNWIGKRAPDLNRNKEPKWGKPISLFDGKNMDEWHAMGKNQWVVSNGILKSPHSGSNLVTNRKFDDFKLHIEFRYPAESNSGVYLRGRYEVQVMDSKGMPPSNVLLGGVYGFLTPSEMVAKNPGEWQSFDITLVGRMVTIFVNGKKVICNQAIPGITGGAIDSDEGAPGPILLQGDHGPIEYRNILITPSI</sequence>